<evidence type="ECO:0000313" key="2">
    <source>
        <dbReference type="Proteomes" id="UP000274601"/>
    </source>
</evidence>
<dbReference type="EMBL" id="RBWU01000005">
    <property type="protein sequence ID" value="RKS72182.1"/>
    <property type="molecule type" value="Genomic_DNA"/>
</dbReference>
<organism evidence="1 2">
    <name type="scientific">Actinomadura pelletieri DSM 43383</name>
    <dbReference type="NCBI Taxonomy" id="1120940"/>
    <lineage>
        <taxon>Bacteria</taxon>
        <taxon>Bacillati</taxon>
        <taxon>Actinomycetota</taxon>
        <taxon>Actinomycetes</taxon>
        <taxon>Streptosporangiales</taxon>
        <taxon>Thermomonosporaceae</taxon>
        <taxon>Actinomadura</taxon>
    </lineage>
</organism>
<accession>A0A495QJ38</accession>
<protein>
    <submittedName>
        <fullName evidence="1">Uncharacterized protein</fullName>
    </submittedName>
</protein>
<dbReference type="AlphaFoldDB" id="A0A495QJ38"/>
<proteinExistence type="predicted"/>
<name>A0A495QJ38_9ACTN</name>
<keyword evidence="2" id="KW-1185">Reference proteome</keyword>
<reference evidence="1 2" key="1">
    <citation type="submission" date="2018-10" db="EMBL/GenBank/DDBJ databases">
        <title>Genomic Encyclopedia of Archaeal and Bacterial Type Strains, Phase II (KMG-II): from individual species to whole genera.</title>
        <authorList>
            <person name="Goeker M."/>
        </authorList>
    </citation>
    <scope>NUCLEOTIDE SEQUENCE [LARGE SCALE GENOMIC DNA]</scope>
    <source>
        <strain evidence="1 2">DSM 43383</strain>
    </source>
</reference>
<sequence length="37" mass="3934">MARTLPDQCPSRHLGFTGVACATNVMSRNNQGMSQPG</sequence>
<gene>
    <name evidence="1" type="ORF">BZB76_5001</name>
</gene>
<evidence type="ECO:0000313" key="1">
    <source>
        <dbReference type="EMBL" id="RKS72182.1"/>
    </source>
</evidence>
<comment type="caution">
    <text evidence="1">The sequence shown here is derived from an EMBL/GenBank/DDBJ whole genome shotgun (WGS) entry which is preliminary data.</text>
</comment>
<dbReference type="Proteomes" id="UP000274601">
    <property type="component" value="Unassembled WGS sequence"/>
</dbReference>